<evidence type="ECO:0000313" key="2">
    <source>
        <dbReference type="Proteomes" id="UP000593766"/>
    </source>
</evidence>
<dbReference type="GeneID" id="59454767"/>
<gene>
    <name evidence="1" type="ORF">IMZ38_05075</name>
</gene>
<dbReference type="AlphaFoldDB" id="A0A7M1UPJ3"/>
<accession>A0A7M1UPJ3</accession>
<dbReference type="EMBL" id="CP063144">
    <property type="protein sequence ID" value="QOR94016.1"/>
    <property type="molecule type" value="Genomic_DNA"/>
</dbReference>
<evidence type="ECO:0000313" key="1">
    <source>
        <dbReference type="EMBL" id="QOR94016.1"/>
    </source>
</evidence>
<proteinExistence type="predicted"/>
<reference evidence="1 2" key="1">
    <citation type="submission" date="2020-10" db="EMBL/GenBank/DDBJ databases">
        <title>Complete genome sequence of Thermosphaera aggregans strain 3507.</title>
        <authorList>
            <person name="Zayulina K.S."/>
            <person name="Elcheninov A.G."/>
            <person name="Toshchakov S.V."/>
            <person name="Kublanov I.V."/>
            <person name="Kochetkova T.V."/>
        </authorList>
    </citation>
    <scope>NUCLEOTIDE SEQUENCE [LARGE SCALE GENOMIC DNA]</scope>
    <source>
        <strain evidence="1 2">3507</strain>
    </source>
</reference>
<protein>
    <submittedName>
        <fullName evidence="1">Nuclease</fullName>
    </submittedName>
</protein>
<dbReference type="SUPFAM" id="SSF110849">
    <property type="entry name" value="ParB/Sulfiredoxin"/>
    <property type="match status" value="2"/>
</dbReference>
<dbReference type="KEGG" id="tcs:IMZ38_05075"/>
<dbReference type="Proteomes" id="UP000593766">
    <property type="component" value="Chromosome"/>
</dbReference>
<dbReference type="InterPro" id="IPR036086">
    <property type="entry name" value="ParB/Sulfiredoxin_sf"/>
</dbReference>
<name>A0A7M1UPJ3_9CREN</name>
<dbReference type="RefSeq" id="WP_193435821.1">
    <property type="nucleotide sequence ID" value="NZ_CP063144.1"/>
</dbReference>
<sequence>MSSHNRLKLSDRRDVERKTLHTLSLLNMKNLSPVIMGEGFVNPFELYTTQTHIEADKLGLVLQKTLFESYDVPIIVVIGKNAYKYIIDGHHRALVSLWMRKHVRAVLINAAGYQPVFSTPLYKIKFVNPVDTPESLLTWRHMVNTIHFLEELHGRIARVWFENVRLDVLKPTQMLLGGSLNKEVKIEEPILVYRINHSYYVLDGHKRVCLSLLNKHKIIPSVVFTLDDLEIGIVRQAQIIRESFSEESCKKIFG</sequence>
<dbReference type="OrthoDB" id="89900at2157"/>
<keyword evidence="2" id="KW-1185">Reference proteome</keyword>
<organism evidence="1 2">
    <name type="scientific">Thermosphaera chiliense</name>
    <dbReference type="NCBI Taxonomy" id="3402707"/>
    <lineage>
        <taxon>Archaea</taxon>
        <taxon>Thermoproteota</taxon>
        <taxon>Thermoprotei</taxon>
        <taxon>Desulfurococcales</taxon>
        <taxon>Desulfurococcaceae</taxon>
        <taxon>Thermosphaera</taxon>
    </lineage>
</organism>